<proteinExistence type="predicted"/>
<name>A3QRN6_9SYNE</name>
<reference evidence="2" key="1">
    <citation type="journal article" date="2007" name="BMC Evol. Biol.">
        <title>Cyanobacterial ribosomal RNA genes with multiple, endonuclease-encoding group I introns.</title>
        <authorList>
            <person name="Haugen P."/>
            <person name="Bhattacharya D."/>
            <person name="Palmer J.D."/>
            <person name="Turner S."/>
            <person name="Lewis L.A."/>
            <person name="Pryer K.M."/>
        </authorList>
    </citation>
    <scope>NUCLEOTIDE SEQUENCE</scope>
    <source>
        <strain evidence="2">C9</strain>
    </source>
</reference>
<keyword evidence="2" id="KW-0255">Endonuclease</keyword>
<protein>
    <submittedName>
        <fullName evidence="2">Homing endonuclease</fullName>
    </submittedName>
</protein>
<dbReference type="GO" id="GO:0004519">
    <property type="term" value="F:endonuclease activity"/>
    <property type="evidence" value="ECO:0007669"/>
    <property type="project" value="UniProtKB-KW"/>
</dbReference>
<feature type="domain" description="Homing endonuclease LAGLIDADG" evidence="1">
    <location>
        <begin position="38"/>
        <end position="136"/>
    </location>
</feature>
<dbReference type="PANTHER" id="PTHR36181">
    <property type="entry name" value="INTRON-ENCODED ENDONUCLEASE AI3-RELATED"/>
    <property type="match status" value="1"/>
</dbReference>
<dbReference type="PANTHER" id="PTHR36181:SF3">
    <property type="entry name" value="INTRON-ENCODED DNA ENDONUCLEASE AI5 BETA"/>
    <property type="match status" value="1"/>
</dbReference>
<keyword evidence="2" id="KW-0540">Nuclease</keyword>
<dbReference type="Gene3D" id="3.10.28.10">
    <property type="entry name" value="Homing endonucleases"/>
    <property type="match status" value="1"/>
</dbReference>
<dbReference type="SUPFAM" id="SSF55608">
    <property type="entry name" value="Homing endonucleases"/>
    <property type="match status" value="1"/>
</dbReference>
<evidence type="ECO:0000259" key="1">
    <source>
        <dbReference type="Pfam" id="PF00961"/>
    </source>
</evidence>
<dbReference type="Pfam" id="PF00961">
    <property type="entry name" value="LAGLIDADG_1"/>
    <property type="match status" value="1"/>
</dbReference>
<dbReference type="InterPro" id="IPR027434">
    <property type="entry name" value="Homing_endonucl"/>
</dbReference>
<organism evidence="2">
    <name type="scientific">Synechococcus sp. C9</name>
    <dbReference type="NCBI Taxonomy" id="102119"/>
    <lineage>
        <taxon>Bacteria</taxon>
        <taxon>Bacillati</taxon>
        <taxon>Cyanobacteriota</taxon>
        <taxon>Cyanophyceae</taxon>
        <taxon>Synechococcales</taxon>
        <taxon>Synechococcaceae</taxon>
        <taxon>Synechococcus</taxon>
    </lineage>
</organism>
<evidence type="ECO:0000313" key="2">
    <source>
        <dbReference type="EMBL" id="ABD91529.1"/>
    </source>
</evidence>
<dbReference type="EMBL" id="DQ421380">
    <property type="protein sequence ID" value="ABD91529.1"/>
    <property type="molecule type" value="Genomic_DNA"/>
</dbReference>
<dbReference type="InterPro" id="IPR051289">
    <property type="entry name" value="LAGLIDADG_Endonuclease"/>
</dbReference>
<keyword evidence="2" id="KW-0378">Hydrolase</keyword>
<sequence>MSETGGQSAGKTWKAISRNPQRLNVQVRLMNLETQWVVGFVDGEGCFHVSINPHKEMAVGYQVLPEFTVVQHQRDVQVLHGLKAYFGCGVVRVNHGDRMAYRVRSIEHLAQRIVPFFLKHPLKTSKNIDFLKFRDVVLLCQAGEHLTEAGIIKIQQITAQMNRSRTR</sequence>
<accession>A3QRN6</accession>
<dbReference type="AlphaFoldDB" id="A3QRN6"/>
<dbReference type="InterPro" id="IPR004860">
    <property type="entry name" value="LAGLIDADG_dom"/>
</dbReference>